<dbReference type="Gene3D" id="3.30.750.24">
    <property type="entry name" value="STAS domain"/>
    <property type="match status" value="1"/>
</dbReference>
<dbReference type="RefSeq" id="WP_282012401.1">
    <property type="nucleotide sequence ID" value="NZ_OX336137.1"/>
</dbReference>
<proteinExistence type="predicted"/>
<dbReference type="CDD" id="cd07042">
    <property type="entry name" value="STAS_SulP_like_sulfate_transporter"/>
    <property type="match status" value="1"/>
</dbReference>
<dbReference type="EMBL" id="OX336137">
    <property type="protein sequence ID" value="CAI2719580.1"/>
    <property type="molecule type" value="Genomic_DNA"/>
</dbReference>
<evidence type="ECO:0000256" key="5">
    <source>
        <dbReference type="SAM" id="Phobius"/>
    </source>
</evidence>
<protein>
    <submittedName>
        <fullName evidence="7">Bicarbonate transporter BicA</fullName>
    </submittedName>
</protein>
<keyword evidence="3 5" id="KW-1133">Transmembrane helix</keyword>
<evidence type="ECO:0000256" key="4">
    <source>
        <dbReference type="ARBA" id="ARBA00023136"/>
    </source>
</evidence>
<feature type="transmembrane region" description="Helical" evidence="5">
    <location>
        <begin position="336"/>
        <end position="358"/>
    </location>
</feature>
<organism evidence="7 8">
    <name type="scientific">Nitrospina watsonii</name>
    <dbReference type="NCBI Taxonomy" id="1323948"/>
    <lineage>
        <taxon>Bacteria</taxon>
        <taxon>Pseudomonadati</taxon>
        <taxon>Nitrospinota/Tectimicrobiota group</taxon>
        <taxon>Nitrospinota</taxon>
        <taxon>Nitrospinia</taxon>
        <taxon>Nitrospinales</taxon>
        <taxon>Nitrospinaceae</taxon>
        <taxon>Nitrospina</taxon>
    </lineage>
</organism>
<feature type="transmembrane region" description="Helical" evidence="5">
    <location>
        <begin position="59"/>
        <end position="78"/>
    </location>
</feature>
<dbReference type="InterPro" id="IPR036513">
    <property type="entry name" value="STAS_dom_sf"/>
</dbReference>
<dbReference type="SUPFAM" id="SSF52091">
    <property type="entry name" value="SpoIIaa-like"/>
    <property type="match status" value="1"/>
</dbReference>
<sequence length="580" mass="61077">MKPQELASAIAGHKEPLQEKVKAMFKGKFSNLRGDLFGGVTAGVVTLPLALAFGVQSGLGATAGLYCAIALGLLSALFGGTQTLISTPTGPMTVVSALIIAQVIDKTGSLEAGLGLIIAIFVLAGLIQVLLGVFRIGSFIQYMPYPVISGFMTGIGVILIVVELFPFMGLESPKNVLTVLSQFPAAVPNANLAAVALAAGTMAIIYLFPHVSKAVPSTLVALLVGTLAAAFLGLPVPIIGEIPQGLPSLKLEELAGIQASHLTLILIPALTLAGLGAIDTLLTSVIADTKTRTQHDSNRELIGQGCGNMLSGALGGIVGAGTTMSTLVNINTGGRTSLSGIVSSSFLVLVLLGLGAYAQYIPIPVLAGILMTVGLDIIDYKGLKHLAAMPRSASFVLVTVFLLTVFVDLIEAVAVGMGISCVVFMKTMSDLGRKQTSLAPLNDLNLDFNGNGDNGHFHSLAEVSEQIYVKTVTGPIFFGFARTLTQNIRGLKNARCVILEMDRVPYIDQTGLYAMEEMVHELSEQGIQVLMAGAQRQPLEMFHKMKMVPDVISQDNLFNSTYDCITALGQRWTPVLDRTR</sequence>
<feature type="transmembrane region" description="Helical" evidence="5">
    <location>
        <begin position="365"/>
        <end position="383"/>
    </location>
</feature>
<gene>
    <name evidence="7" type="primary">bicA</name>
    <name evidence="7" type="ORF">NSPWAT_2724</name>
</gene>
<evidence type="ECO:0000256" key="3">
    <source>
        <dbReference type="ARBA" id="ARBA00022989"/>
    </source>
</evidence>
<dbReference type="Pfam" id="PF01740">
    <property type="entry name" value="STAS"/>
    <property type="match status" value="1"/>
</dbReference>
<feature type="transmembrane region" description="Helical" evidence="5">
    <location>
        <begin position="116"/>
        <end position="136"/>
    </location>
</feature>
<name>A0ABM9HHQ3_9BACT</name>
<evidence type="ECO:0000256" key="2">
    <source>
        <dbReference type="ARBA" id="ARBA00022692"/>
    </source>
</evidence>
<feature type="transmembrane region" description="Helical" evidence="5">
    <location>
        <begin position="190"/>
        <end position="208"/>
    </location>
</feature>
<dbReference type="InterPro" id="IPR002645">
    <property type="entry name" value="STAS_dom"/>
</dbReference>
<evidence type="ECO:0000256" key="1">
    <source>
        <dbReference type="ARBA" id="ARBA00004141"/>
    </source>
</evidence>
<feature type="transmembrane region" description="Helical" evidence="5">
    <location>
        <begin position="395"/>
        <end position="425"/>
    </location>
</feature>
<keyword evidence="8" id="KW-1185">Reference proteome</keyword>
<feature type="transmembrane region" description="Helical" evidence="5">
    <location>
        <begin position="308"/>
        <end position="330"/>
    </location>
</feature>
<dbReference type="InterPro" id="IPR011547">
    <property type="entry name" value="SLC26A/SulP_dom"/>
</dbReference>
<dbReference type="PROSITE" id="PS50801">
    <property type="entry name" value="STAS"/>
    <property type="match status" value="1"/>
</dbReference>
<dbReference type="Pfam" id="PF00916">
    <property type="entry name" value="Sulfate_transp"/>
    <property type="match status" value="1"/>
</dbReference>
<evidence type="ECO:0000313" key="8">
    <source>
        <dbReference type="Proteomes" id="UP001157733"/>
    </source>
</evidence>
<dbReference type="PANTHER" id="PTHR11814">
    <property type="entry name" value="SULFATE TRANSPORTER"/>
    <property type="match status" value="1"/>
</dbReference>
<dbReference type="Proteomes" id="UP001157733">
    <property type="component" value="Chromosome"/>
</dbReference>
<evidence type="ECO:0000313" key="7">
    <source>
        <dbReference type="EMBL" id="CAI2719580.1"/>
    </source>
</evidence>
<feature type="transmembrane region" description="Helical" evidence="5">
    <location>
        <begin position="220"/>
        <end position="239"/>
    </location>
</feature>
<feature type="transmembrane region" description="Helical" evidence="5">
    <location>
        <begin position="259"/>
        <end position="287"/>
    </location>
</feature>
<dbReference type="InterPro" id="IPR001902">
    <property type="entry name" value="SLC26A/SulP_fam"/>
</dbReference>
<accession>A0ABM9HHQ3</accession>
<reference evidence="7 8" key="1">
    <citation type="submission" date="2022-09" db="EMBL/GenBank/DDBJ databases">
        <authorList>
            <person name="Kop L."/>
        </authorList>
    </citation>
    <scope>NUCLEOTIDE SEQUENCE [LARGE SCALE GENOMIC DNA]</scope>
    <source>
        <strain evidence="7 8">347</strain>
    </source>
</reference>
<feature type="transmembrane region" description="Helical" evidence="5">
    <location>
        <begin position="148"/>
        <end position="170"/>
    </location>
</feature>
<comment type="subcellular location">
    <subcellularLocation>
        <location evidence="1">Membrane</location>
        <topology evidence="1">Multi-pass membrane protein</topology>
    </subcellularLocation>
</comment>
<keyword evidence="4 5" id="KW-0472">Membrane</keyword>
<evidence type="ECO:0000259" key="6">
    <source>
        <dbReference type="PROSITE" id="PS50801"/>
    </source>
</evidence>
<keyword evidence="2 5" id="KW-0812">Transmembrane</keyword>
<feature type="transmembrane region" description="Helical" evidence="5">
    <location>
        <begin position="34"/>
        <end position="53"/>
    </location>
</feature>
<feature type="domain" description="STAS" evidence="6">
    <location>
        <begin position="457"/>
        <end position="568"/>
    </location>
</feature>